<dbReference type="PANTHER" id="PTHR24223:SF443">
    <property type="entry name" value="MULTIDRUG-RESISTANCE LIKE PROTEIN 1, ISOFORM I"/>
    <property type="match status" value="1"/>
</dbReference>
<dbReference type="InterPro" id="IPR003439">
    <property type="entry name" value="ABC_transporter-like_ATP-bd"/>
</dbReference>
<dbReference type="Proteomes" id="UP000678393">
    <property type="component" value="Unassembled WGS sequence"/>
</dbReference>
<feature type="transmembrane region" description="Helical" evidence="12">
    <location>
        <begin position="70"/>
        <end position="90"/>
    </location>
</feature>
<keyword evidence="4 12" id="KW-0812">Transmembrane</keyword>
<evidence type="ECO:0000256" key="8">
    <source>
        <dbReference type="ARBA" id="ARBA00022989"/>
    </source>
</evidence>
<dbReference type="PROSITE" id="PS00211">
    <property type="entry name" value="ABC_TRANSPORTER_1"/>
    <property type="match status" value="1"/>
</dbReference>
<keyword evidence="5" id="KW-0677">Repeat</keyword>
<feature type="transmembrane region" description="Helical" evidence="12">
    <location>
        <begin position="124"/>
        <end position="144"/>
    </location>
</feature>
<gene>
    <name evidence="15" type="ORF">CUNI_LOCUS5114</name>
</gene>
<dbReference type="InterPro" id="IPR003593">
    <property type="entry name" value="AAA+_ATPase"/>
</dbReference>
<reference evidence="15" key="1">
    <citation type="submission" date="2021-04" db="EMBL/GenBank/DDBJ databases">
        <authorList>
            <consortium name="Molecular Ecology Group"/>
        </authorList>
    </citation>
    <scope>NUCLEOTIDE SEQUENCE</scope>
</reference>
<comment type="similarity">
    <text evidence="2">Belongs to the ABC transporter superfamily. ABCC family. Conjugate transporter (TC 3.A.1.208) subfamily.</text>
</comment>
<dbReference type="Gene3D" id="3.40.50.300">
    <property type="entry name" value="P-loop containing nucleotide triphosphate hydrolases"/>
    <property type="match status" value="1"/>
</dbReference>
<dbReference type="SUPFAM" id="SSF52540">
    <property type="entry name" value="P-loop containing nucleoside triphosphate hydrolases"/>
    <property type="match status" value="1"/>
</dbReference>
<feature type="domain" description="ABC transmembrane type-1" evidence="14">
    <location>
        <begin position="81"/>
        <end position="364"/>
    </location>
</feature>
<keyword evidence="3" id="KW-0813">Transport</keyword>
<dbReference type="Pfam" id="PF00005">
    <property type="entry name" value="ABC_tran"/>
    <property type="match status" value="1"/>
</dbReference>
<dbReference type="InterPro" id="IPR036640">
    <property type="entry name" value="ABC1_TM_sf"/>
</dbReference>
<evidence type="ECO:0000256" key="2">
    <source>
        <dbReference type="ARBA" id="ARBA00009726"/>
    </source>
</evidence>
<evidence type="ECO:0000259" key="13">
    <source>
        <dbReference type="PROSITE" id="PS50893"/>
    </source>
</evidence>
<dbReference type="OrthoDB" id="6500128at2759"/>
<dbReference type="CDD" id="cd18603">
    <property type="entry name" value="ABC_6TM_MRP1_2_3_6_D2_like"/>
    <property type="match status" value="1"/>
</dbReference>
<dbReference type="SMART" id="SM00382">
    <property type="entry name" value="AAA"/>
    <property type="match status" value="1"/>
</dbReference>
<dbReference type="SUPFAM" id="SSF90123">
    <property type="entry name" value="ABC transporter transmembrane region"/>
    <property type="match status" value="1"/>
</dbReference>
<evidence type="ECO:0000256" key="9">
    <source>
        <dbReference type="ARBA" id="ARBA00023136"/>
    </source>
</evidence>
<comment type="subcellular location">
    <subcellularLocation>
        <location evidence="1">Vacuole membrane</location>
        <topology evidence="1">Multi-pass membrane protein</topology>
    </subcellularLocation>
</comment>
<evidence type="ECO:0000256" key="10">
    <source>
        <dbReference type="ARBA" id="ARBA00024220"/>
    </source>
</evidence>
<dbReference type="GO" id="GO:0016887">
    <property type="term" value="F:ATP hydrolysis activity"/>
    <property type="evidence" value="ECO:0007669"/>
    <property type="project" value="InterPro"/>
</dbReference>
<keyword evidence="9 12" id="KW-0472">Membrane</keyword>
<evidence type="ECO:0000256" key="11">
    <source>
        <dbReference type="ARBA" id="ARBA00047523"/>
    </source>
</evidence>
<proteinExistence type="inferred from homology"/>
<dbReference type="GO" id="GO:0015431">
    <property type="term" value="F:ABC-type glutathione S-conjugate transporter activity"/>
    <property type="evidence" value="ECO:0007669"/>
    <property type="project" value="UniProtKB-EC"/>
</dbReference>
<accession>A0A8S3YZ25</accession>
<feature type="non-terminal residue" evidence="15">
    <location>
        <position position="640"/>
    </location>
</feature>
<evidence type="ECO:0000256" key="6">
    <source>
        <dbReference type="ARBA" id="ARBA00022741"/>
    </source>
</evidence>
<evidence type="ECO:0000313" key="15">
    <source>
        <dbReference type="EMBL" id="CAG5119556.1"/>
    </source>
</evidence>
<dbReference type="PROSITE" id="PS50929">
    <property type="entry name" value="ABC_TM1F"/>
    <property type="match status" value="1"/>
</dbReference>
<feature type="transmembrane region" description="Helical" evidence="12">
    <location>
        <begin position="222"/>
        <end position="242"/>
    </location>
</feature>
<dbReference type="CDD" id="cd03244">
    <property type="entry name" value="ABCC_MRP_domain2"/>
    <property type="match status" value="1"/>
</dbReference>
<evidence type="ECO:0000256" key="7">
    <source>
        <dbReference type="ARBA" id="ARBA00022840"/>
    </source>
</evidence>
<protein>
    <recommendedName>
        <fullName evidence="10">ABC-type glutathione-S-conjugate transporter</fullName>
        <ecNumber evidence="10">7.6.2.3</ecNumber>
    </recommendedName>
</protein>
<dbReference type="Gene3D" id="1.20.1560.10">
    <property type="entry name" value="ABC transporter type 1, transmembrane domain"/>
    <property type="match status" value="1"/>
</dbReference>
<feature type="transmembrane region" description="Helical" evidence="12">
    <location>
        <begin position="193"/>
        <end position="216"/>
    </location>
</feature>
<evidence type="ECO:0000256" key="3">
    <source>
        <dbReference type="ARBA" id="ARBA00022448"/>
    </source>
</evidence>
<comment type="caution">
    <text evidence="15">The sequence shown here is derived from an EMBL/GenBank/DDBJ whole genome shotgun (WGS) entry which is preliminary data.</text>
</comment>
<dbReference type="InterPro" id="IPR050173">
    <property type="entry name" value="ABC_transporter_C-like"/>
</dbReference>
<dbReference type="InterPro" id="IPR011527">
    <property type="entry name" value="ABC1_TM_dom"/>
</dbReference>
<sequence length="640" mass="71752">QLSNSDQILLQSERTSRSSLVTPTSPTLRRRYTKSDVKEKDEKLPLKDESKLVQAETMETGKVKLNVYMAYIRAVGIMLSIAIIIFFVFYNASSIYSNVWLSQWSNDARNPNISSNVDHRNMRLGVYAALGILQGMCVFINSLMRLLGAVTASRVLHVGVLANVIQSPMSFFDTTPIGRIVNRFSKDLDTLDTMIPMIVGMFLNCLFQTISTILVISFSTPMFLAVIAPLLIFYYFVQRFYVATSRQLKRLESVSRSPIYSHFGETITGAVTIRASGQEARFIHDSQAKVDLNQICYYPSIVSNRWLAIRLEIVGNLIIFFASLFAVIGRREISPGIVGLSISYAMNVTQTLNWMVRMTCDLETNIVSVERIKEYSETPREAEWVIEDKRPSPEWPEKGVIEFRDYKVRYREGLDLVLRGISCIIQSSEKVGIVGRTGAGKSSLTMAVFRIIEPAGGSIIIDGIDITTIGLHDLRSRLTIIPQDPVLFSGSLRMNMDPFGKHTDAEIWSALEHAHLKSFVSGLSDGLQHYCSEGGENLSVGQRQLVCLARALLRKTQILVLDEATAAVDLETDDLIQTTIRTEFEKCTVLTIAHRLNTIMDYARIMVLDNGKIKEFDSPQNLLQNPSSVFYGMARDAGLV</sequence>
<dbReference type="Pfam" id="PF00664">
    <property type="entry name" value="ABC_membrane"/>
    <property type="match status" value="1"/>
</dbReference>
<evidence type="ECO:0000256" key="5">
    <source>
        <dbReference type="ARBA" id="ARBA00022737"/>
    </source>
</evidence>
<keyword evidence="6" id="KW-0547">Nucleotide-binding</keyword>
<dbReference type="GO" id="GO:0005524">
    <property type="term" value="F:ATP binding"/>
    <property type="evidence" value="ECO:0007669"/>
    <property type="project" value="UniProtKB-KW"/>
</dbReference>
<dbReference type="FunFam" id="1.20.1560.10:FF:000001">
    <property type="entry name" value="ATP-binding cassette subfamily C member 1"/>
    <property type="match status" value="1"/>
</dbReference>
<keyword evidence="7" id="KW-0067">ATP-binding</keyword>
<comment type="catalytic activity">
    <reaction evidence="11">
        <text>leukotriene C4(in) + ATP + H2O = leukotriene C4(out) + ADP + phosphate + H(+)</text>
        <dbReference type="Rhea" id="RHEA:38963"/>
        <dbReference type="ChEBI" id="CHEBI:15377"/>
        <dbReference type="ChEBI" id="CHEBI:15378"/>
        <dbReference type="ChEBI" id="CHEBI:30616"/>
        <dbReference type="ChEBI" id="CHEBI:43474"/>
        <dbReference type="ChEBI" id="CHEBI:57973"/>
        <dbReference type="ChEBI" id="CHEBI:456216"/>
    </reaction>
    <physiologicalReaction direction="left-to-right" evidence="11">
        <dbReference type="Rhea" id="RHEA:38964"/>
    </physiologicalReaction>
</comment>
<name>A0A8S3YZ25_9EUPU</name>
<dbReference type="InterPro" id="IPR027417">
    <property type="entry name" value="P-loop_NTPase"/>
</dbReference>
<dbReference type="EMBL" id="CAJHNH020000735">
    <property type="protein sequence ID" value="CAG5119556.1"/>
    <property type="molecule type" value="Genomic_DNA"/>
</dbReference>
<feature type="domain" description="ABC transporter" evidence="13">
    <location>
        <begin position="403"/>
        <end position="635"/>
    </location>
</feature>
<evidence type="ECO:0000256" key="1">
    <source>
        <dbReference type="ARBA" id="ARBA00004128"/>
    </source>
</evidence>
<evidence type="ECO:0000256" key="4">
    <source>
        <dbReference type="ARBA" id="ARBA00022692"/>
    </source>
</evidence>
<dbReference type="GO" id="GO:0005774">
    <property type="term" value="C:vacuolar membrane"/>
    <property type="evidence" value="ECO:0007669"/>
    <property type="project" value="UniProtKB-SubCell"/>
</dbReference>
<dbReference type="PANTHER" id="PTHR24223">
    <property type="entry name" value="ATP-BINDING CASSETTE SUB-FAMILY C"/>
    <property type="match status" value="1"/>
</dbReference>
<evidence type="ECO:0000259" key="14">
    <source>
        <dbReference type="PROSITE" id="PS50929"/>
    </source>
</evidence>
<dbReference type="AlphaFoldDB" id="A0A8S3YZ25"/>
<dbReference type="InterPro" id="IPR017871">
    <property type="entry name" value="ABC_transporter-like_CS"/>
</dbReference>
<evidence type="ECO:0000313" key="16">
    <source>
        <dbReference type="Proteomes" id="UP000678393"/>
    </source>
</evidence>
<dbReference type="FunFam" id="3.40.50.300:FF:000074">
    <property type="entry name" value="Multidrug resistance-associated protein 5 isoform 1"/>
    <property type="match status" value="1"/>
</dbReference>
<keyword evidence="16" id="KW-1185">Reference proteome</keyword>
<organism evidence="15 16">
    <name type="scientific">Candidula unifasciata</name>
    <dbReference type="NCBI Taxonomy" id="100452"/>
    <lineage>
        <taxon>Eukaryota</taxon>
        <taxon>Metazoa</taxon>
        <taxon>Spiralia</taxon>
        <taxon>Lophotrochozoa</taxon>
        <taxon>Mollusca</taxon>
        <taxon>Gastropoda</taxon>
        <taxon>Heterobranchia</taxon>
        <taxon>Euthyneura</taxon>
        <taxon>Panpulmonata</taxon>
        <taxon>Eupulmonata</taxon>
        <taxon>Stylommatophora</taxon>
        <taxon>Helicina</taxon>
        <taxon>Helicoidea</taxon>
        <taxon>Geomitridae</taxon>
        <taxon>Candidula</taxon>
    </lineage>
</organism>
<feature type="transmembrane region" description="Helical" evidence="12">
    <location>
        <begin position="307"/>
        <end position="328"/>
    </location>
</feature>
<dbReference type="EC" id="7.6.2.3" evidence="10"/>
<keyword evidence="8 12" id="KW-1133">Transmembrane helix</keyword>
<dbReference type="PROSITE" id="PS50893">
    <property type="entry name" value="ABC_TRANSPORTER_2"/>
    <property type="match status" value="1"/>
</dbReference>
<evidence type="ECO:0000256" key="12">
    <source>
        <dbReference type="SAM" id="Phobius"/>
    </source>
</evidence>